<evidence type="ECO:0000313" key="1">
    <source>
        <dbReference type="EMBL" id="PWH05871.1"/>
    </source>
</evidence>
<dbReference type="AlphaFoldDB" id="A0A2U2RJ60"/>
<proteinExistence type="predicted"/>
<name>A0A2U2RJ60_9MICO</name>
<reference evidence="1 2" key="1">
    <citation type="submission" date="2018-05" db="EMBL/GenBank/DDBJ databases">
        <title>Brachybacterium sp. M1HQ-2T, whole genome shotgun sequence.</title>
        <authorList>
            <person name="Tuo L."/>
        </authorList>
    </citation>
    <scope>NUCLEOTIDE SEQUENCE [LARGE SCALE GENOMIC DNA]</scope>
    <source>
        <strain evidence="1 2">M1HQ-2</strain>
    </source>
</reference>
<organism evidence="1 2">
    <name type="scientific">Brachybacterium endophyticum</name>
    <dbReference type="NCBI Taxonomy" id="2182385"/>
    <lineage>
        <taxon>Bacteria</taxon>
        <taxon>Bacillati</taxon>
        <taxon>Actinomycetota</taxon>
        <taxon>Actinomycetes</taxon>
        <taxon>Micrococcales</taxon>
        <taxon>Dermabacteraceae</taxon>
        <taxon>Brachybacterium</taxon>
    </lineage>
</organism>
<protein>
    <submittedName>
        <fullName evidence="1">Uncharacterized protein</fullName>
    </submittedName>
</protein>
<dbReference type="Proteomes" id="UP000245590">
    <property type="component" value="Unassembled WGS sequence"/>
</dbReference>
<keyword evidence="2" id="KW-1185">Reference proteome</keyword>
<dbReference type="EMBL" id="QFKX01000004">
    <property type="protein sequence ID" value="PWH05871.1"/>
    <property type="molecule type" value="Genomic_DNA"/>
</dbReference>
<comment type="caution">
    <text evidence="1">The sequence shown here is derived from an EMBL/GenBank/DDBJ whole genome shotgun (WGS) entry which is preliminary data.</text>
</comment>
<sequence length="90" mass="10288">MIGGMPRRLREAELVVRGLFADAGALERAREWARSLLAQRRINPRRRPRRAVRALLAAEPRLTPVTARWLVAHLDRDPRPGEGARPPQLR</sequence>
<accession>A0A2U2RJ60</accession>
<evidence type="ECO:0000313" key="2">
    <source>
        <dbReference type="Proteomes" id="UP000245590"/>
    </source>
</evidence>
<gene>
    <name evidence="1" type="ORF">DEO23_11800</name>
</gene>
<dbReference type="RefSeq" id="WP_109276227.1">
    <property type="nucleotide sequence ID" value="NZ_QFKX01000004.1"/>
</dbReference>